<feature type="region of interest" description="Disordered" evidence="1">
    <location>
        <begin position="282"/>
        <end position="394"/>
    </location>
</feature>
<feature type="compositionally biased region" description="Low complexity" evidence="1">
    <location>
        <begin position="385"/>
        <end position="394"/>
    </location>
</feature>
<keyword evidence="2" id="KW-0812">Transmembrane</keyword>
<evidence type="ECO:0008006" key="5">
    <source>
        <dbReference type="Google" id="ProtNLM"/>
    </source>
</evidence>
<feature type="transmembrane region" description="Helical" evidence="2">
    <location>
        <begin position="196"/>
        <end position="215"/>
    </location>
</feature>
<dbReference type="Proteomes" id="UP000627984">
    <property type="component" value="Unassembled WGS sequence"/>
</dbReference>
<dbReference type="NCBIfam" id="NF038012">
    <property type="entry name" value="DMT_1"/>
    <property type="match status" value="1"/>
</dbReference>
<feature type="transmembrane region" description="Helical" evidence="2">
    <location>
        <begin position="137"/>
        <end position="155"/>
    </location>
</feature>
<evidence type="ECO:0000313" key="4">
    <source>
        <dbReference type="Proteomes" id="UP000627984"/>
    </source>
</evidence>
<feature type="transmembrane region" description="Helical" evidence="2">
    <location>
        <begin position="258"/>
        <end position="279"/>
    </location>
</feature>
<feature type="transmembrane region" description="Helical" evidence="2">
    <location>
        <begin position="164"/>
        <end position="184"/>
    </location>
</feature>
<dbReference type="SUPFAM" id="SSF103481">
    <property type="entry name" value="Multidrug resistance efflux transporter EmrE"/>
    <property type="match status" value="1"/>
</dbReference>
<feature type="transmembrane region" description="Helical" evidence="2">
    <location>
        <begin position="76"/>
        <end position="94"/>
    </location>
</feature>
<reference evidence="3" key="2">
    <citation type="submission" date="2022-09" db="EMBL/GenBank/DDBJ databases">
        <authorList>
            <person name="Sun Q."/>
            <person name="Ohkuma M."/>
        </authorList>
    </citation>
    <scope>NUCLEOTIDE SEQUENCE</scope>
    <source>
        <strain evidence="3">JCM 3093</strain>
    </source>
</reference>
<accession>A0AA37BCR2</accession>
<evidence type="ECO:0000256" key="2">
    <source>
        <dbReference type="SAM" id="Phobius"/>
    </source>
</evidence>
<sequence length="394" mass="40315">MRGFPRGRVAMTWVGISIALVGALGYALGAALQQFEAVTEGASLKLMRRPRWWLGGVIGFTGASLHAVALSFAPLVAVQPISVATLVFAVPLAAMLHGRKAHRAEIVGSAAVAVGLLGLLLLVPSHAVTPHMTGREAFGFLGCVGLVVLVTHLAGRRARGPAKALVLSVAAGAVTASVSTFVRVVGGNFGGEWANLLSWFTLAVPVLLICAVVLLQKSYEVGYFGIAYAGVQVVDPITSILAGALLLDEAMPSGWSNVLPALLAGALMVWGTLTLGRLAPDHKASDHKASDHKASDHKASDHKASDHKASDHKASERGTSGHTASDRYGAGHESLDRKTSGRKAPALSPGAVPAVFPESSADSAPARAAETEPVPGSAPAPAPAPASGSVQVTP</sequence>
<dbReference type="AlphaFoldDB" id="A0AA37BCR2"/>
<gene>
    <name evidence="3" type="ORF">GCM10010126_09890</name>
</gene>
<evidence type="ECO:0000256" key="1">
    <source>
        <dbReference type="SAM" id="MobiDB-lite"/>
    </source>
</evidence>
<keyword evidence="2" id="KW-0472">Membrane</keyword>
<dbReference type="PANTHER" id="PTHR40761">
    <property type="entry name" value="CONSERVED INTEGRAL MEMBRANE ALANINE VALINE AND LEUCINE RICH PROTEIN-RELATED"/>
    <property type="match status" value="1"/>
</dbReference>
<keyword evidence="2" id="KW-1133">Transmembrane helix</keyword>
<name>A0AA37BCR2_9ACTN</name>
<dbReference type="PANTHER" id="PTHR40761:SF1">
    <property type="entry name" value="CONSERVED INTEGRAL MEMBRANE ALANINE VALINE AND LEUCINE RICH PROTEIN-RELATED"/>
    <property type="match status" value="1"/>
</dbReference>
<feature type="transmembrane region" description="Helical" evidence="2">
    <location>
        <begin position="52"/>
        <end position="70"/>
    </location>
</feature>
<comment type="caution">
    <text evidence="3">The sequence shown here is derived from an EMBL/GenBank/DDBJ whole genome shotgun (WGS) entry which is preliminary data.</text>
</comment>
<evidence type="ECO:0000313" key="3">
    <source>
        <dbReference type="EMBL" id="GGK52415.1"/>
    </source>
</evidence>
<dbReference type="InterPro" id="IPR037185">
    <property type="entry name" value="EmrE-like"/>
</dbReference>
<feature type="transmembrane region" description="Helical" evidence="2">
    <location>
        <begin position="12"/>
        <end position="32"/>
    </location>
</feature>
<feature type="compositionally biased region" description="Basic and acidic residues" evidence="1">
    <location>
        <begin position="282"/>
        <end position="316"/>
    </location>
</feature>
<proteinExistence type="predicted"/>
<protein>
    <recommendedName>
        <fullName evidence="5">Integral membrane protein</fullName>
    </recommendedName>
</protein>
<feature type="compositionally biased region" description="Basic and acidic residues" evidence="1">
    <location>
        <begin position="329"/>
        <end position="339"/>
    </location>
</feature>
<reference evidence="3" key="1">
    <citation type="journal article" date="2014" name="Int. J. Syst. Evol. Microbiol.">
        <title>Complete genome sequence of Corynebacterium casei LMG S-19264T (=DSM 44701T), isolated from a smear-ripened cheese.</title>
        <authorList>
            <consortium name="US DOE Joint Genome Institute (JGI-PGF)"/>
            <person name="Walter F."/>
            <person name="Albersmeier A."/>
            <person name="Kalinowski J."/>
            <person name="Ruckert C."/>
        </authorList>
    </citation>
    <scope>NUCLEOTIDE SEQUENCE</scope>
    <source>
        <strain evidence="3">JCM 3093</strain>
    </source>
</reference>
<feature type="transmembrane region" description="Helical" evidence="2">
    <location>
        <begin position="106"/>
        <end position="125"/>
    </location>
</feature>
<organism evidence="3 4">
    <name type="scientific">Planomonospora parontospora</name>
    <dbReference type="NCBI Taxonomy" id="58119"/>
    <lineage>
        <taxon>Bacteria</taxon>
        <taxon>Bacillati</taxon>
        <taxon>Actinomycetota</taxon>
        <taxon>Actinomycetes</taxon>
        <taxon>Streptosporangiales</taxon>
        <taxon>Streptosporangiaceae</taxon>
        <taxon>Planomonospora</taxon>
    </lineage>
</organism>
<dbReference type="EMBL" id="BMQD01000002">
    <property type="protein sequence ID" value="GGK52415.1"/>
    <property type="molecule type" value="Genomic_DNA"/>
</dbReference>
<feature type="transmembrane region" description="Helical" evidence="2">
    <location>
        <begin position="222"/>
        <end position="246"/>
    </location>
</feature>